<keyword evidence="4" id="KW-1185">Reference proteome</keyword>
<organism evidence="3 4">
    <name type="scientific">Morella rubra</name>
    <name type="common">Chinese bayberry</name>
    <dbReference type="NCBI Taxonomy" id="262757"/>
    <lineage>
        <taxon>Eukaryota</taxon>
        <taxon>Viridiplantae</taxon>
        <taxon>Streptophyta</taxon>
        <taxon>Embryophyta</taxon>
        <taxon>Tracheophyta</taxon>
        <taxon>Spermatophyta</taxon>
        <taxon>Magnoliopsida</taxon>
        <taxon>eudicotyledons</taxon>
        <taxon>Gunneridae</taxon>
        <taxon>Pentapetalae</taxon>
        <taxon>rosids</taxon>
        <taxon>fabids</taxon>
        <taxon>Fagales</taxon>
        <taxon>Myricaceae</taxon>
        <taxon>Morella</taxon>
    </lineage>
</organism>
<dbReference type="AlphaFoldDB" id="A0A6A1VBY9"/>
<protein>
    <submittedName>
        <fullName evidence="3">Uncharacterized protein</fullName>
    </submittedName>
</protein>
<reference evidence="3 4" key="1">
    <citation type="journal article" date="2019" name="Plant Biotechnol. J.">
        <title>The red bayberry genome and genetic basis of sex determination.</title>
        <authorList>
            <person name="Jia H.M."/>
            <person name="Jia H.J."/>
            <person name="Cai Q.L."/>
            <person name="Wang Y."/>
            <person name="Zhao H.B."/>
            <person name="Yang W.F."/>
            <person name="Wang G.Y."/>
            <person name="Li Y.H."/>
            <person name="Zhan D.L."/>
            <person name="Shen Y.T."/>
            <person name="Niu Q.F."/>
            <person name="Chang L."/>
            <person name="Qiu J."/>
            <person name="Zhao L."/>
            <person name="Xie H.B."/>
            <person name="Fu W.Y."/>
            <person name="Jin J."/>
            <person name="Li X.W."/>
            <person name="Jiao Y."/>
            <person name="Zhou C.C."/>
            <person name="Tu T."/>
            <person name="Chai C.Y."/>
            <person name="Gao J.L."/>
            <person name="Fan L.J."/>
            <person name="van de Weg E."/>
            <person name="Wang J.Y."/>
            <person name="Gao Z.S."/>
        </authorList>
    </citation>
    <scope>NUCLEOTIDE SEQUENCE [LARGE SCALE GENOMIC DNA]</scope>
    <source>
        <tissue evidence="3">Leaves</tissue>
    </source>
</reference>
<evidence type="ECO:0000256" key="1">
    <source>
        <dbReference type="SAM" id="MobiDB-lite"/>
    </source>
</evidence>
<keyword evidence="2" id="KW-0732">Signal</keyword>
<evidence type="ECO:0000313" key="3">
    <source>
        <dbReference type="EMBL" id="KAB1209706.1"/>
    </source>
</evidence>
<sequence length="245" mass="27315">MTFLPVTVRFLLWSGPLSWDIFTGLGDLISTCTEENHKPPIVRTRIFRTFNRRLDGICWCLPFGNWIFREAWDDSAPIEGGKPPVCVKGCMTPPPILPTVWFLIVAFRPDIFHAALCLPCRASRELQFFNSGCKLGVLDNSGDKNEADLLVQNKALYGDKEHLSQDCIARRFRMMAFQMQLGRGCFDVCEDDVIVSSPRATVQENGRNEANDYGASASDDGAGSSGTDVARALKLSRIKVIVIYC</sequence>
<comment type="caution">
    <text evidence="3">The sequence shown here is derived from an EMBL/GenBank/DDBJ whole genome shotgun (WGS) entry which is preliminary data.</text>
</comment>
<dbReference type="Proteomes" id="UP000516437">
    <property type="component" value="Chromosome 6"/>
</dbReference>
<evidence type="ECO:0000313" key="4">
    <source>
        <dbReference type="Proteomes" id="UP000516437"/>
    </source>
</evidence>
<feature type="region of interest" description="Disordered" evidence="1">
    <location>
        <begin position="205"/>
        <end position="225"/>
    </location>
</feature>
<evidence type="ECO:0000256" key="2">
    <source>
        <dbReference type="SAM" id="SignalP"/>
    </source>
</evidence>
<accession>A0A6A1VBY9</accession>
<dbReference type="EMBL" id="RXIC02000024">
    <property type="protein sequence ID" value="KAB1209706.1"/>
    <property type="molecule type" value="Genomic_DNA"/>
</dbReference>
<dbReference type="OrthoDB" id="1739782at2759"/>
<feature type="signal peptide" evidence="2">
    <location>
        <begin position="1"/>
        <end position="26"/>
    </location>
</feature>
<feature type="compositionally biased region" description="Low complexity" evidence="1">
    <location>
        <begin position="211"/>
        <end position="225"/>
    </location>
</feature>
<name>A0A6A1VBY9_9ROSI</name>
<feature type="chain" id="PRO_5025456475" evidence="2">
    <location>
        <begin position="27"/>
        <end position="245"/>
    </location>
</feature>
<proteinExistence type="predicted"/>
<gene>
    <name evidence="3" type="ORF">CJ030_MR6G001574</name>
</gene>